<keyword evidence="5" id="KW-1185">Reference proteome</keyword>
<dbReference type="CDD" id="cd04647">
    <property type="entry name" value="LbH_MAT_like"/>
    <property type="match status" value="1"/>
</dbReference>
<sequence>MPETKWKRTKLRSVILRVQGSRFLSDRMRRALLNFAGARIHPTATVRHSCWLASADLVMGRNAMLNNEAYFDGGDTLTIEDGARVAARCTFTASSHPHSGDPARRSSPSIEVAPITIKAGTWVMADCTINPGVTIAPGCIIGAKSLVTEDTEPNGLYLNMASASGTVRARRFRTLANRSDPSWRDGKAPAQPKQPAREPVGTFAGQGVRRVA</sequence>
<evidence type="ECO:0000313" key="5">
    <source>
        <dbReference type="Proteomes" id="UP001367771"/>
    </source>
</evidence>
<evidence type="ECO:0000256" key="3">
    <source>
        <dbReference type="SAM" id="MobiDB-lite"/>
    </source>
</evidence>
<comment type="similarity">
    <text evidence="1">Belongs to the transferase hexapeptide repeat family.</text>
</comment>
<dbReference type="Proteomes" id="UP001367771">
    <property type="component" value="Unassembled WGS sequence"/>
</dbReference>
<dbReference type="PANTHER" id="PTHR23416:SF23">
    <property type="entry name" value="ACETYLTRANSFERASE C18B11.09C-RELATED"/>
    <property type="match status" value="1"/>
</dbReference>
<dbReference type="PANTHER" id="PTHR23416">
    <property type="entry name" value="SIALIC ACID SYNTHASE-RELATED"/>
    <property type="match status" value="1"/>
</dbReference>
<evidence type="ECO:0000313" key="4">
    <source>
        <dbReference type="EMBL" id="MEI5686645.1"/>
    </source>
</evidence>
<evidence type="ECO:0000256" key="2">
    <source>
        <dbReference type="ARBA" id="ARBA00022679"/>
    </source>
</evidence>
<dbReference type="EMBL" id="JBBBDM010000002">
    <property type="protein sequence ID" value="MEI5686645.1"/>
    <property type="molecule type" value="Genomic_DNA"/>
</dbReference>
<dbReference type="Pfam" id="PF00132">
    <property type="entry name" value="Hexapep"/>
    <property type="match status" value="1"/>
</dbReference>
<comment type="caution">
    <text evidence="4">The sequence shown here is derived from an EMBL/GenBank/DDBJ whole genome shotgun (WGS) entry which is preliminary data.</text>
</comment>
<dbReference type="InterPro" id="IPR011004">
    <property type="entry name" value="Trimer_LpxA-like_sf"/>
</dbReference>
<feature type="region of interest" description="Disordered" evidence="3">
    <location>
        <begin position="176"/>
        <end position="212"/>
    </location>
</feature>
<keyword evidence="4" id="KW-0012">Acyltransferase</keyword>
<keyword evidence="2 4" id="KW-0808">Transferase</keyword>
<dbReference type="Gene3D" id="2.160.10.10">
    <property type="entry name" value="Hexapeptide repeat proteins"/>
    <property type="match status" value="1"/>
</dbReference>
<dbReference type="InterPro" id="IPR001451">
    <property type="entry name" value="Hexapep"/>
</dbReference>
<proteinExistence type="inferred from homology"/>
<evidence type="ECO:0000256" key="1">
    <source>
        <dbReference type="ARBA" id="ARBA00007274"/>
    </source>
</evidence>
<gene>
    <name evidence="4" type="ORF">V8201_06085</name>
</gene>
<protein>
    <submittedName>
        <fullName evidence="4">Acyltransferase</fullName>
        <ecNumber evidence="4">2.3.1.-</ecNumber>
    </submittedName>
</protein>
<accession>A0ABU8H0Y3</accession>
<dbReference type="InterPro" id="IPR051159">
    <property type="entry name" value="Hexapeptide_acetyltransf"/>
</dbReference>
<dbReference type="GO" id="GO:0016746">
    <property type="term" value="F:acyltransferase activity"/>
    <property type="evidence" value="ECO:0007669"/>
    <property type="project" value="UniProtKB-KW"/>
</dbReference>
<name>A0ABU8H0Y3_9SPHN</name>
<dbReference type="SUPFAM" id="SSF51161">
    <property type="entry name" value="Trimeric LpxA-like enzymes"/>
    <property type="match status" value="1"/>
</dbReference>
<dbReference type="RefSeq" id="WP_271300458.1">
    <property type="nucleotide sequence ID" value="NZ_JBBBDM010000002.1"/>
</dbReference>
<dbReference type="EC" id="2.3.1.-" evidence="4"/>
<organism evidence="4 5">
    <name type="scientific">Sphingomonas kyungheensis</name>
    <dbReference type="NCBI Taxonomy" id="1069987"/>
    <lineage>
        <taxon>Bacteria</taxon>
        <taxon>Pseudomonadati</taxon>
        <taxon>Pseudomonadota</taxon>
        <taxon>Alphaproteobacteria</taxon>
        <taxon>Sphingomonadales</taxon>
        <taxon>Sphingomonadaceae</taxon>
        <taxon>Sphingomonas</taxon>
    </lineage>
</organism>
<reference evidence="4 5" key="1">
    <citation type="journal article" date="2013" name="Int. J. Syst. Evol. Microbiol.">
        <title>Sphingomonas kyungheensis sp. nov., a bacterium with ginsenoside-converting activity isolated from soil of a ginseng field.</title>
        <authorList>
            <person name="Son H.M."/>
            <person name="Yang J.E."/>
            <person name="Park Y."/>
            <person name="Han C.K."/>
            <person name="Kim S.G."/>
            <person name="Kook M."/>
            <person name="Yi T.H."/>
        </authorList>
    </citation>
    <scope>NUCLEOTIDE SEQUENCE [LARGE SCALE GENOMIC DNA]</scope>
    <source>
        <strain evidence="4 5">LMG 26582</strain>
    </source>
</reference>